<evidence type="ECO:0000259" key="2">
    <source>
        <dbReference type="PROSITE" id="PS00028"/>
    </source>
</evidence>
<dbReference type="Proteomes" id="UP000319257">
    <property type="component" value="Unassembled WGS sequence"/>
</dbReference>
<evidence type="ECO:0000313" key="4">
    <source>
        <dbReference type="Proteomes" id="UP000319257"/>
    </source>
</evidence>
<reference evidence="3 4" key="1">
    <citation type="submission" date="2019-06" db="EMBL/GenBank/DDBJ databases">
        <title>Draft genome sequence of the filamentous fungus Phialemoniopsis curvata isolated from diesel fuel.</title>
        <authorList>
            <person name="Varaljay V.A."/>
            <person name="Lyon W.J."/>
            <person name="Crouch A.L."/>
            <person name="Drake C.E."/>
            <person name="Hollomon J.M."/>
            <person name="Nadeau L.J."/>
            <person name="Nunn H.S."/>
            <person name="Stevenson B.S."/>
            <person name="Bojanowski C.L."/>
            <person name="Crookes-Goodson W.J."/>
        </authorList>
    </citation>
    <scope>NUCLEOTIDE SEQUENCE [LARGE SCALE GENOMIC DNA]</scope>
    <source>
        <strain evidence="3 4">D216</strain>
    </source>
</reference>
<feature type="domain" description="C2H2-type" evidence="2">
    <location>
        <begin position="184"/>
        <end position="205"/>
    </location>
</feature>
<feature type="region of interest" description="Disordered" evidence="1">
    <location>
        <begin position="160"/>
        <end position="179"/>
    </location>
</feature>
<evidence type="ECO:0000256" key="1">
    <source>
        <dbReference type="SAM" id="MobiDB-lite"/>
    </source>
</evidence>
<keyword evidence="4" id="KW-1185">Reference proteome</keyword>
<dbReference type="GeneID" id="41971422"/>
<dbReference type="OrthoDB" id="5100145at2759"/>
<name>A0A507BAS2_9PEZI</name>
<dbReference type="Gene3D" id="3.30.160.60">
    <property type="entry name" value="Classic Zinc Finger"/>
    <property type="match status" value="1"/>
</dbReference>
<gene>
    <name evidence="3" type="ORF">E0L32_003975</name>
</gene>
<dbReference type="InterPro" id="IPR013087">
    <property type="entry name" value="Znf_C2H2_type"/>
</dbReference>
<feature type="compositionally biased region" description="Basic residues" evidence="1">
    <location>
        <begin position="230"/>
        <end position="239"/>
    </location>
</feature>
<feature type="region of interest" description="Disordered" evidence="1">
    <location>
        <begin position="222"/>
        <end position="249"/>
    </location>
</feature>
<dbReference type="InParanoid" id="A0A507BAS2"/>
<evidence type="ECO:0000313" key="3">
    <source>
        <dbReference type="EMBL" id="TPX16326.1"/>
    </source>
</evidence>
<dbReference type="PROSITE" id="PS00028">
    <property type="entry name" value="ZINC_FINGER_C2H2_1"/>
    <property type="match status" value="1"/>
</dbReference>
<organism evidence="3 4">
    <name type="scientific">Thyridium curvatum</name>
    <dbReference type="NCBI Taxonomy" id="1093900"/>
    <lineage>
        <taxon>Eukaryota</taxon>
        <taxon>Fungi</taxon>
        <taxon>Dikarya</taxon>
        <taxon>Ascomycota</taxon>
        <taxon>Pezizomycotina</taxon>
        <taxon>Sordariomycetes</taxon>
        <taxon>Sordariomycetidae</taxon>
        <taxon>Thyridiales</taxon>
        <taxon>Thyridiaceae</taxon>
        <taxon>Thyridium</taxon>
    </lineage>
</organism>
<protein>
    <recommendedName>
        <fullName evidence="2">C2H2-type domain-containing protein</fullName>
    </recommendedName>
</protein>
<comment type="caution">
    <text evidence="3">The sequence shown here is derived from an EMBL/GenBank/DDBJ whole genome shotgun (WGS) entry which is preliminary data.</text>
</comment>
<sequence length="249" mass="27115">MDASPAAVGAYHATSPDLIKPGLRAFGQETFYPGYGCYDPSALPLEYFGDAGLSGCGSNELLIKFDSFAPLTGSSLLSENECAESFYPDQGLSFDALPVNDLGTSPTLSYTTPYPPLPNAGDAWIPWQSFGDFLPYTQHLSQEQPSISSPEVVLSLDDQQQISQPTSKEGPTPSSDGGTSRAWCGICNKSFATSSNRDRHLKTQHRLVDEYWTCPIKGCGKTGNRGRKDNVRRHFRKKHPLMDPSKVGL</sequence>
<proteinExistence type="predicted"/>
<feature type="compositionally biased region" description="Polar residues" evidence="1">
    <location>
        <begin position="160"/>
        <end position="178"/>
    </location>
</feature>
<accession>A0A507BAS2</accession>
<dbReference type="RefSeq" id="XP_030998037.1">
    <property type="nucleotide sequence ID" value="XM_031138333.1"/>
</dbReference>
<dbReference type="AlphaFoldDB" id="A0A507BAS2"/>
<dbReference type="EMBL" id="SKBQ01000018">
    <property type="protein sequence ID" value="TPX16326.1"/>
    <property type="molecule type" value="Genomic_DNA"/>
</dbReference>